<evidence type="ECO:0000313" key="2">
    <source>
        <dbReference type="Proteomes" id="UP000275267"/>
    </source>
</evidence>
<dbReference type="Proteomes" id="UP000275267">
    <property type="component" value="Unassembled WGS sequence"/>
</dbReference>
<sequence length="58" mass="6080">MRCPVCCKIAYPVRPWKAPPTSAALATTPRSPSTMDLEAQLPLPLALEAAAAEETTAA</sequence>
<dbReference type="AlphaFoldDB" id="A0A3L6S3T9"/>
<accession>A0A3L6S3T9</accession>
<name>A0A3L6S3T9_PANMI</name>
<reference evidence="2" key="1">
    <citation type="journal article" date="2019" name="Nat. Commun.">
        <title>The genome of broomcorn millet.</title>
        <authorList>
            <person name="Zou C."/>
            <person name="Miki D."/>
            <person name="Li D."/>
            <person name="Tang Q."/>
            <person name="Xiao L."/>
            <person name="Rajput S."/>
            <person name="Deng P."/>
            <person name="Jia W."/>
            <person name="Huang R."/>
            <person name="Zhang M."/>
            <person name="Sun Y."/>
            <person name="Hu J."/>
            <person name="Fu X."/>
            <person name="Schnable P.S."/>
            <person name="Li F."/>
            <person name="Zhang H."/>
            <person name="Feng B."/>
            <person name="Zhu X."/>
            <person name="Liu R."/>
            <person name="Schnable J.C."/>
            <person name="Zhu J.-K."/>
            <person name="Zhang H."/>
        </authorList>
    </citation>
    <scope>NUCLEOTIDE SEQUENCE [LARGE SCALE GENOMIC DNA]</scope>
</reference>
<proteinExistence type="predicted"/>
<organism evidence="1 2">
    <name type="scientific">Panicum miliaceum</name>
    <name type="common">Proso millet</name>
    <name type="synonym">Broomcorn millet</name>
    <dbReference type="NCBI Taxonomy" id="4540"/>
    <lineage>
        <taxon>Eukaryota</taxon>
        <taxon>Viridiplantae</taxon>
        <taxon>Streptophyta</taxon>
        <taxon>Embryophyta</taxon>
        <taxon>Tracheophyta</taxon>
        <taxon>Spermatophyta</taxon>
        <taxon>Magnoliopsida</taxon>
        <taxon>Liliopsida</taxon>
        <taxon>Poales</taxon>
        <taxon>Poaceae</taxon>
        <taxon>PACMAD clade</taxon>
        <taxon>Panicoideae</taxon>
        <taxon>Panicodae</taxon>
        <taxon>Paniceae</taxon>
        <taxon>Panicinae</taxon>
        <taxon>Panicum</taxon>
        <taxon>Panicum sect. Panicum</taxon>
    </lineage>
</organism>
<evidence type="ECO:0000313" key="1">
    <source>
        <dbReference type="EMBL" id="RLN13620.1"/>
    </source>
</evidence>
<keyword evidence="2" id="KW-1185">Reference proteome</keyword>
<gene>
    <name evidence="1" type="ORF">C2845_PM09G10250</name>
</gene>
<comment type="caution">
    <text evidence="1">The sequence shown here is derived from an EMBL/GenBank/DDBJ whole genome shotgun (WGS) entry which is preliminary data.</text>
</comment>
<protein>
    <submittedName>
        <fullName evidence="1">Receptor homology region, transmembrane domain-and RING domain-containing protein 1-like</fullName>
    </submittedName>
</protein>
<dbReference type="EMBL" id="PQIB02000006">
    <property type="protein sequence ID" value="RLN13620.1"/>
    <property type="molecule type" value="Genomic_DNA"/>
</dbReference>